<dbReference type="GO" id="GO:0005085">
    <property type="term" value="F:guanyl-nucleotide exchange factor activity"/>
    <property type="evidence" value="ECO:0007669"/>
    <property type="project" value="InterPro"/>
</dbReference>
<dbReference type="InterPro" id="IPR051092">
    <property type="entry name" value="FYVE_RhoGEF_PH"/>
</dbReference>
<evidence type="ECO:0000259" key="3">
    <source>
        <dbReference type="PROSITE" id="PS50010"/>
    </source>
</evidence>
<dbReference type="InterPro" id="IPR011993">
    <property type="entry name" value="PH-like_dom_sf"/>
</dbReference>
<dbReference type="SMART" id="SM00325">
    <property type="entry name" value="RhoGEF"/>
    <property type="match status" value="1"/>
</dbReference>
<dbReference type="InterPro" id="IPR000219">
    <property type="entry name" value="DH_dom"/>
</dbReference>
<dbReference type="Gene3D" id="2.30.29.30">
    <property type="entry name" value="Pleckstrin-homology domain (PH domain)/Phosphotyrosine-binding domain (PTB)"/>
    <property type="match status" value="1"/>
</dbReference>
<dbReference type="GO" id="GO:0005737">
    <property type="term" value="C:cytoplasm"/>
    <property type="evidence" value="ECO:0007669"/>
    <property type="project" value="TreeGrafter"/>
</dbReference>
<dbReference type="PANTHER" id="PTHR12673">
    <property type="entry name" value="FACIOGENITAL DYSPLASIA PROTEIN"/>
    <property type="match status" value="1"/>
</dbReference>
<protein>
    <recommendedName>
        <fullName evidence="3">DH domain-containing protein</fullName>
    </recommendedName>
</protein>
<keyword evidence="1" id="KW-0175">Coiled coil</keyword>
<evidence type="ECO:0000256" key="2">
    <source>
        <dbReference type="SAM" id="Phobius"/>
    </source>
</evidence>
<sequence>MLFELGQVTIDEQCIFYQCKSIYGDGGAVYAQIQEGASLTIKGGCQFIQCSSQLGGAILTYMNGNAQLTINECTFEECKSESRGGAIFVWFFEPLGSVSIGGACIFDRCISEGSGGAINAQIIQGYLTIDQACIFNECKSNQLIGGAIYAYINQGSQFSIESSCVFFKCISQIGGGAISAIIQNDSQLLINQACMFNQCASIQGEGGAILCDSIMNSQITIKGGCIFYKCKSYQEWNGGGGICCTAIQDSLIIISGCEFNQCESVESGGGIAAYVGDQYSTDIDTSQIIIKGGCKFIKCTTQKSGGGISSLIQSKCSLIINETCEFEQCSSSDAYSRGGALSISISQGGSLLIDDCKFNQCTSQLGGAIYGNIYNGSSVIIANACEFYKCISGRAAGAIEMYMERAEMIIKGACVFNQCECQNEYRGGAMEIMLFELGQLIIEEQCIFYQCKSIYGDGGGIYAQIQDGASLTIKGGCQFIQCSSQNSLEGGGAILTYMNGNAQLTINGCTFEECKSETNGGAIAVQFTQPVGSVLIDGACIFDRCTSENNGGAIEAFIRSDSILTINGQCIFTTCTAQQLGGGITADIVGENSQLIICDGVLFDNCSSYTGGGIFLFILAGAQLIFEGDCKFINCSANNGPGGGMFTWCYNESSSIRSLGELLFDNCSSFNSGGGTFISTSDKASIIINKMTCIDCKSYNGGGLNIQFNTNAHFTITGLASFTRCESSENGGGINFNIFGENTEIQLTGEMEFNNCIGGDYGGGMYMYSNNNSTIQITGHLSFDNCSCNDQGGGLFVSINNSSISFDNIIQFKDCKAQTGGGIYSNIVYSSLYIQNASFERCSSIQPGNGGGIALIQGISSIIQITNSSFIDCKTISNSSDQRYGWGGAIFIQTSIIAENLNETNFQLRDLVFTGCSAINSIGNNIHIQSIDTYATGEAIENGNLLSVNGTVDLYYNNSYLYDYMGIDESKVEDGTTIDNNIPLFSFHALKTCIQDNIPKGCTPLCTIDSNSTIELQDSCFCNQDSHPTNCRCPVDSSQLEGIPTEQCQCIDDDSRDKNLCKFQLKKVELIVNTSKANPLRFNFYGERFIQENIYAKIVELQNKTQEEIKYEKDNNKQYQDKYNTKKSNSIYIGNNGQNHNSNAIKQYRMFESLTSSKYLNPLYHNYPNIISNQEVLPRDEDGYIIWPPVNATKLPLIIDNVYIEQKQKASFQMNDATWLDSRKKWYGMLISADNKTFVGKDGNEDEAIRIDVFVEEGEQFVNFNKNQTSEPPADTDETDPGKSGRFQFPIWYILLVVVIVLIIVTLLIFWCVIFIFIYQNEQKHRREEMERIAHRSIEIQRLQFQQVLKKQQLREKQKLQQQLASRRQSTQSISKHRTLRRRTQKMDEKEAGLIILRALLWNRDYHAARPAFVLMRQQRNVVHELIETEKNYVSKLEAGIKYYLQPLQKLSKNKKIKVSQKQLKDIFINMEQILKFHKLFSYELQCVCYNWTVHSRVGQTFCKQAPFMKISVEYFQKKEQASKLLRELLKSDPKFNQIVEDISQQEEVNHEPLEQLLNRPVKRISEYNLLLQKMNESMFDWQPDSKHVHLASKMMEEIASFFNFCIHRLQWQKYFHRIRLVRPSRCFVSDIEVFQVDSNSYQRRFMILLSDVLLICKKKTFQQKYELMNVLNVQTLEYRLAGKMSDMEQLRKMRSEINQKIENQKELERKQQEEDEEQMKIINDTKLVLKMD</sequence>
<feature type="coiled-coil region" evidence="1">
    <location>
        <begin position="1688"/>
        <end position="1719"/>
    </location>
</feature>
<proteinExistence type="predicted"/>
<dbReference type="Pfam" id="PF00621">
    <property type="entry name" value="RhoGEF"/>
    <property type="match status" value="1"/>
</dbReference>
<evidence type="ECO:0000313" key="5">
    <source>
        <dbReference type="Proteomes" id="UP000324800"/>
    </source>
</evidence>
<organism evidence="4 5">
    <name type="scientific">Streblomastix strix</name>
    <dbReference type="NCBI Taxonomy" id="222440"/>
    <lineage>
        <taxon>Eukaryota</taxon>
        <taxon>Metamonada</taxon>
        <taxon>Preaxostyla</taxon>
        <taxon>Oxymonadida</taxon>
        <taxon>Streblomastigidae</taxon>
        <taxon>Streblomastix</taxon>
    </lineage>
</organism>
<evidence type="ECO:0000313" key="4">
    <source>
        <dbReference type="EMBL" id="KAA6385478.1"/>
    </source>
</evidence>
<comment type="caution">
    <text evidence="4">The sequence shown here is derived from an EMBL/GenBank/DDBJ whole genome shotgun (WGS) entry which is preliminary data.</text>
</comment>
<name>A0A5J4VS85_9EUKA</name>
<reference evidence="4 5" key="1">
    <citation type="submission" date="2019-03" db="EMBL/GenBank/DDBJ databases">
        <title>Single cell metagenomics reveals metabolic interactions within the superorganism composed of flagellate Streblomastix strix and complex community of Bacteroidetes bacteria on its surface.</title>
        <authorList>
            <person name="Treitli S.C."/>
            <person name="Kolisko M."/>
            <person name="Husnik F."/>
            <person name="Keeling P."/>
            <person name="Hampl V."/>
        </authorList>
    </citation>
    <scope>NUCLEOTIDE SEQUENCE [LARGE SCALE GENOMIC DNA]</scope>
    <source>
        <strain evidence="4">ST1C</strain>
    </source>
</reference>
<evidence type="ECO:0000256" key="1">
    <source>
        <dbReference type="SAM" id="Coils"/>
    </source>
</evidence>
<dbReference type="OrthoDB" id="660555at2759"/>
<feature type="non-terminal residue" evidence="4">
    <location>
        <position position="1733"/>
    </location>
</feature>
<accession>A0A5J4VS85</accession>
<dbReference type="CDD" id="cd00160">
    <property type="entry name" value="RhoGEF"/>
    <property type="match status" value="1"/>
</dbReference>
<feature type="coiled-coil region" evidence="1">
    <location>
        <begin position="1343"/>
        <end position="1370"/>
    </location>
</feature>
<dbReference type="InterPro" id="IPR035899">
    <property type="entry name" value="DBL_dom_sf"/>
</dbReference>
<keyword evidence="2" id="KW-1133">Transmembrane helix</keyword>
<dbReference type="SUPFAM" id="SSF48065">
    <property type="entry name" value="DBL homology domain (DH-domain)"/>
    <property type="match status" value="1"/>
</dbReference>
<dbReference type="PANTHER" id="PTHR12673:SF159">
    <property type="entry name" value="LD03170P"/>
    <property type="match status" value="1"/>
</dbReference>
<dbReference type="Proteomes" id="UP000324800">
    <property type="component" value="Unassembled WGS sequence"/>
</dbReference>
<dbReference type="PROSITE" id="PS50010">
    <property type="entry name" value="DH_2"/>
    <property type="match status" value="1"/>
</dbReference>
<feature type="domain" description="DH" evidence="3">
    <location>
        <begin position="1418"/>
        <end position="1606"/>
    </location>
</feature>
<feature type="transmembrane region" description="Helical" evidence="2">
    <location>
        <begin position="1291"/>
        <end position="1319"/>
    </location>
</feature>
<keyword evidence="2" id="KW-0472">Membrane</keyword>
<dbReference type="EMBL" id="SNRW01005250">
    <property type="protein sequence ID" value="KAA6385478.1"/>
    <property type="molecule type" value="Genomic_DNA"/>
</dbReference>
<dbReference type="Gene3D" id="1.20.900.10">
    <property type="entry name" value="Dbl homology (DH) domain"/>
    <property type="match status" value="1"/>
</dbReference>
<keyword evidence="2" id="KW-0812">Transmembrane</keyword>
<gene>
    <name evidence="4" type="ORF">EZS28_018995</name>
</gene>